<dbReference type="PIRSF" id="PIRSF001359">
    <property type="entry name" value="F_bP_aldolase_II"/>
    <property type="match status" value="1"/>
</dbReference>
<dbReference type="NCBIfam" id="TIGR00167">
    <property type="entry name" value="cbbA"/>
    <property type="match status" value="1"/>
</dbReference>
<feature type="binding site" evidence="3">
    <location>
        <position position="179"/>
    </location>
    <ligand>
        <name>Zn(2+)</name>
        <dbReference type="ChEBI" id="CHEBI:29105"/>
        <label>1</label>
        <note>catalytic</note>
    </ligand>
</feature>
<dbReference type="Gene3D" id="3.20.20.70">
    <property type="entry name" value="Aldolase class I"/>
    <property type="match status" value="1"/>
</dbReference>
<evidence type="ECO:0000256" key="3">
    <source>
        <dbReference type="PIRSR" id="PIRSR001359-3"/>
    </source>
</evidence>
<evidence type="ECO:0000256" key="1">
    <source>
        <dbReference type="PIRSR" id="PIRSR001359-1"/>
    </source>
</evidence>
<dbReference type="InterPro" id="IPR013785">
    <property type="entry name" value="Aldolase_TIM"/>
</dbReference>
<dbReference type="STRING" id="87541.AWM71_02245"/>
<sequence length="281" mass="30690">MLVNGKKMLQEAKANHYAIPACNYIDSDSARAFLKVAEKENRPLILAYAQKHQGILSLEEAASIGNYFAKKATVPVVLHLDHGEDIDFIAKAIQLGFNSVMIDASSESFEENIRLTREVVALSHAFDIPVEAELGHVGANDLVKDLGHTGSIYTAPESVTVFIAQTKVDSLAVSIGTAHGLYKRSPHISFEALSQICQVTDLPLVLHGGSSSGDENLKRCAEGGIAKINIYTDFVDAAFQALKEWPAFKDWIEVKKKGQSAMEAVLSHYYAVFGTPKYPRI</sequence>
<dbReference type="PANTHER" id="PTHR30304">
    <property type="entry name" value="D-TAGATOSE-1,6-BISPHOSPHATE ALDOLASE"/>
    <property type="match status" value="1"/>
</dbReference>
<feature type="binding site" evidence="2">
    <location>
        <begin position="229"/>
        <end position="232"/>
    </location>
    <ligand>
        <name>dihydroxyacetone phosphate</name>
        <dbReference type="ChEBI" id="CHEBI:57642"/>
    </ligand>
</feature>
<keyword evidence="3" id="KW-0479">Metal-binding</keyword>
<feature type="binding site" evidence="2">
    <location>
        <position position="180"/>
    </location>
    <ligand>
        <name>dihydroxyacetone phosphate</name>
        <dbReference type="ChEBI" id="CHEBI:57642"/>
    </ligand>
</feature>
<gene>
    <name evidence="4" type="ORF">HMPREF3187_00401</name>
</gene>
<dbReference type="OrthoDB" id="9803995at2"/>
<comment type="caution">
    <text evidence="4">The sequence shown here is derived from an EMBL/GenBank/DDBJ whole genome shotgun (WGS) entry which is preliminary data.</text>
</comment>
<dbReference type="Pfam" id="PF01116">
    <property type="entry name" value="F_bP_aldolase"/>
    <property type="match status" value="1"/>
</dbReference>
<dbReference type="InterPro" id="IPR000771">
    <property type="entry name" value="FBA_II"/>
</dbReference>
<feature type="binding site" evidence="3">
    <location>
        <position position="82"/>
    </location>
    <ligand>
        <name>Zn(2+)</name>
        <dbReference type="ChEBI" id="CHEBI:29105"/>
        <label>1</label>
        <note>catalytic</note>
    </ligand>
</feature>
<dbReference type="AlphaFoldDB" id="A0A133Y3F7"/>
<dbReference type="InterPro" id="IPR050246">
    <property type="entry name" value="Class_II_FBP_aldolase"/>
</dbReference>
<organism evidence="4 5">
    <name type="scientific">Aerococcus christensenii</name>
    <dbReference type="NCBI Taxonomy" id="87541"/>
    <lineage>
        <taxon>Bacteria</taxon>
        <taxon>Bacillati</taxon>
        <taxon>Bacillota</taxon>
        <taxon>Bacilli</taxon>
        <taxon>Lactobacillales</taxon>
        <taxon>Aerococcaceae</taxon>
        <taxon>Aerococcus</taxon>
    </lineage>
</organism>
<feature type="binding site" evidence="3">
    <location>
        <position position="103"/>
    </location>
    <ligand>
        <name>Zn(2+)</name>
        <dbReference type="ChEBI" id="CHEBI:29105"/>
        <label>2</label>
    </ligand>
</feature>
<dbReference type="PATRIC" id="fig|87541.4.peg.405"/>
<dbReference type="CDD" id="cd00947">
    <property type="entry name" value="TBP_aldolase_IIB"/>
    <property type="match status" value="1"/>
</dbReference>
<feature type="binding site" evidence="2">
    <location>
        <begin position="208"/>
        <end position="210"/>
    </location>
    <ligand>
        <name>dihydroxyacetone phosphate</name>
        <dbReference type="ChEBI" id="CHEBI:57642"/>
    </ligand>
</feature>
<feature type="binding site" evidence="3">
    <location>
        <position position="207"/>
    </location>
    <ligand>
        <name>Zn(2+)</name>
        <dbReference type="ChEBI" id="CHEBI:29105"/>
        <label>1</label>
        <note>catalytic</note>
    </ligand>
</feature>
<evidence type="ECO:0000313" key="4">
    <source>
        <dbReference type="EMBL" id="KXB37685.1"/>
    </source>
</evidence>
<protein>
    <submittedName>
        <fullName evidence="4">Putative tagatose-bisphosphate aldolase</fullName>
    </submittedName>
</protein>
<feature type="active site" description="Proton donor" evidence="1">
    <location>
        <position position="81"/>
    </location>
</feature>
<dbReference type="GO" id="GO:0008270">
    <property type="term" value="F:zinc ion binding"/>
    <property type="evidence" value="ECO:0007669"/>
    <property type="project" value="InterPro"/>
</dbReference>
<dbReference type="GO" id="GO:0005829">
    <property type="term" value="C:cytosol"/>
    <property type="evidence" value="ECO:0007669"/>
    <property type="project" value="TreeGrafter"/>
</dbReference>
<feature type="binding site" evidence="3">
    <location>
        <position position="133"/>
    </location>
    <ligand>
        <name>Zn(2+)</name>
        <dbReference type="ChEBI" id="CHEBI:29105"/>
        <label>2</label>
    </ligand>
</feature>
<keyword evidence="3" id="KW-0862">Zinc</keyword>
<dbReference type="EMBL" id="LSCQ01000020">
    <property type="protein sequence ID" value="KXB37685.1"/>
    <property type="molecule type" value="Genomic_DNA"/>
</dbReference>
<dbReference type="GO" id="GO:0009025">
    <property type="term" value="F:tagatose-bisphosphate aldolase activity"/>
    <property type="evidence" value="ECO:0007669"/>
    <property type="project" value="TreeGrafter"/>
</dbReference>
<accession>A0A133Y3F7</accession>
<dbReference type="PANTHER" id="PTHR30304:SF0">
    <property type="entry name" value="D-TAGATOSE-1,6-BISPHOSPHATE ALDOLASE SUBUNIT GATY-RELATED"/>
    <property type="match status" value="1"/>
</dbReference>
<comment type="cofactor">
    <cofactor evidence="3">
        <name>Zn(2+)</name>
        <dbReference type="ChEBI" id="CHEBI:29105"/>
    </cofactor>
    <text evidence="3">Binds 2 Zn(2+) ions per subunit. One is catalytic and the other provides a structural contribution.</text>
</comment>
<name>A0A133Y3F7_9LACT</name>
<dbReference type="Proteomes" id="UP000070422">
    <property type="component" value="Unassembled WGS sequence"/>
</dbReference>
<dbReference type="SUPFAM" id="SSF51569">
    <property type="entry name" value="Aldolase"/>
    <property type="match status" value="1"/>
</dbReference>
<evidence type="ECO:0000313" key="5">
    <source>
        <dbReference type="Proteomes" id="UP000070422"/>
    </source>
</evidence>
<reference evidence="4 5" key="1">
    <citation type="submission" date="2016-01" db="EMBL/GenBank/DDBJ databases">
        <authorList>
            <person name="Oliw E.H."/>
        </authorList>
    </citation>
    <scope>NUCLEOTIDE SEQUENCE [LARGE SCALE GENOMIC DNA]</scope>
    <source>
        <strain evidence="4 5">KA00635</strain>
    </source>
</reference>
<dbReference type="GO" id="GO:0005975">
    <property type="term" value="P:carbohydrate metabolic process"/>
    <property type="evidence" value="ECO:0007669"/>
    <property type="project" value="InterPro"/>
</dbReference>
<evidence type="ECO:0000256" key="2">
    <source>
        <dbReference type="PIRSR" id="PIRSR001359-2"/>
    </source>
</evidence>
<dbReference type="RefSeq" id="WP_060936485.1">
    <property type="nucleotide sequence ID" value="NZ_KQ959293.1"/>
</dbReference>
<proteinExistence type="predicted"/>